<reference evidence="3 4" key="1">
    <citation type="submission" date="2019-10" db="EMBL/GenBank/DDBJ databases">
        <title>Actinomadura rubteroloni sp. nov. and Actinomadura macrotermitis sp. nov., isolated from the gut of fungus growing-termite Macrotermes natalensis.</title>
        <authorList>
            <person name="Benndorf R."/>
            <person name="Martin K."/>
            <person name="Kuefner M."/>
            <person name="De Beer W."/>
            <person name="Kaster A.-K."/>
            <person name="Vollmers J."/>
            <person name="Poulsen M."/>
            <person name="Beemelmanns C."/>
        </authorList>
    </citation>
    <scope>NUCLEOTIDE SEQUENCE [LARGE SCALE GENOMIC DNA]</scope>
    <source>
        <strain evidence="3 4">RB68</strain>
    </source>
</reference>
<name>A0A7K0C7I7_9ACTN</name>
<evidence type="ECO:0000313" key="3">
    <source>
        <dbReference type="EMBL" id="MQY09429.1"/>
    </source>
</evidence>
<dbReference type="AlphaFoldDB" id="A0A7K0C7I7"/>
<sequence>MMDQMQARLCECEQRNRALVRLVGELRAAVAALTAERDVARAEADRARRLANALIRPVPADADRPLSDPEPPTGVHSLSGLPAHWMNEGR</sequence>
<dbReference type="RefSeq" id="WP_153541336.1">
    <property type="nucleotide sequence ID" value="NZ_WEGH01000006.1"/>
</dbReference>
<evidence type="ECO:0000256" key="2">
    <source>
        <dbReference type="SAM" id="MobiDB-lite"/>
    </source>
</evidence>
<dbReference type="Proteomes" id="UP000487268">
    <property type="component" value="Unassembled WGS sequence"/>
</dbReference>
<keyword evidence="4" id="KW-1185">Reference proteome</keyword>
<proteinExistence type="predicted"/>
<feature type="coiled-coil region" evidence="1">
    <location>
        <begin position="23"/>
        <end position="50"/>
    </location>
</feature>
<dbReference type="EMBL" id="WEGH01000006">
    <property type="protein sequence ID" value="MQY09429.1"/>
    <property type="molecule type" value="Genomic_DNA"/>
</dbReference>
<keyword evidence="1" id="KW-0175">Coiled coil</keyword>
<evidence type="ECO:0000256" key="1">
    <source>
        <dbReference type="SAM" id="Coils"/>
    </source>
</evidence>
<feature type="region of interest" description="Disordered" evidence="2">
    <location>
        <begin position="57"/>
        <end position="90"/>
    </location>
</feature>
<organism evidence="3 4">
    <name type="scientific">Actinomadura macrotermitis</name>
    <dbReference type="NCBI Taxonomy" id="2585200"/>
    <lineage>
        <taxon>Bacteria</taxon>
        <taxon>Bacillati</taxon>
        <taxon>Actinomycetota</taxon>
        <taxon>Actinomycetes</taxon>
        <taxon>Streptosporangiales</taxon>
        <taxon>Thermomonosporaceae</taxon>
        <taxon>Actinomadura</taxon>
    </lineage>
</organism>
<gene>
    <name evidence="3" type="ORF">ACRB68_75550</name>
</gene>
<protein>
    <submittedName>
        <fullName evidence="3">Uncharacterized protein</fullName>
    </submittedName>
</protein>
<evidence type="ECO:0000313" key="4">
    <source>
        <dbReference type="Proteomes" id="UP000487268"/>
    </source>
</evidence>
<accession>A0A7K0C7I7</accession>
<comment type="caution">
    <text evidence="3">The sequence shown here is derived from an EMBL/GenBank/DDBJ whole genome shotgun (WGS) entry which is preliminary data.</text>
</comment>